<organism evidence="2 3">
    <name type="scientific">Sphingomonas daechungensis</name>
    <dbReference type="NCBI Taxonomy" id="1176646"/>
    <lineage>
        <taxon>Bacteria</taxon>
        <taxon>Pseudomonadati</taxon>
        <taxon>Pseudomonadota</taxon>
        <taxon>Alphaproteobacteria</taxon>
        <taxon>Sphingomonadales</taxon>
        <taxon>Sphingomonadaceae</taxon>
        <taxon>Sphingomonas</taxon>
    </lineage>
</organism>
<dbReference type="EMBL" id="CP060780">
    <property type="protein sequence ID" value="QNP42940.1"/>
    <property type="molecule type" value="Genomic_DNA"/>
</dbReference>
<evidence type="ECO:0000313" key="3">
    <source>
        <dbReference type="Proteomes" id="UP000516134"/>
    </source>
</evidence>
<evidence type="ECO:0000256" key="1">
    <source>
        <dbReference type="SAM" id="MobiDB-lite"/>
    </source>
</evidence>
<name>A0ABX6SZR8_9SPHN</name>
<evidence type="ECO:0000313" key="2">
    <source>
        <dbReference type="EMBL" id="QNP42940.1"/>
    </source>
</evidence>
<feature type="compositionally biased region" description="Basic and acidic residues" evidence="1">
    <location>
        <begin position="73"/>
        <end position="86"/>
    </location>
</feature>
<reference evidence="2 3" key="1">
    <citation type="submission" date="2020-08" db="EMBL/GenBank/DDBJ databases">
        <title>Genome sequence of Sphingomonas daechungensis KACC 18115T.</title>
        <authorList>
            <person name="Hyun D.-W."/>
            <person name="Bae J.-W."/>
        </authorList>
    </citation>
    <scope>NUCLEOTIDE SEQUENCE [LARGE SCALE GENOMIC DNA]</scope>
    <source>
        <strain evidence="2 3">KACC 18115</strain>
    </source>
</reference>
<sequence>MNASRKAASISARMQWLSELNRAIDEAQWLAWRIGVVEGRNALALELYVQLEMMRAEVEAMRPRISVRSGSNPDRDLPAAGEWLEK</sequence>
<protein>
    <submittedName>
        <fullName evidence="2">Uncharacterized protein</fullName>
    </submittedName>
</protein>
<gene>
    <name evidence="2" type="ORF">H9L15_13080</name>
</gene>
<keyword evidence="3" id="KW-1185">Reference proteome</keyword>
<proteinExistence type="predicted"/>
<feature type="region of interest" description="Disordered" evidence="1">
    <location>
        <begin position="67"/>
        <end position="86"/>
    </location>
</feature>
<dbReference type="Proteomes" id="UP000516134">
    <property type="component" value="Chromosome"/>
</dbReference>
<accession>A0ABX6SZR8</accession>